<dbReference type="EMBL" id="CP056041">
    <property type="protein sequence ID" value="QKZ17331.1"/>
    <property type="molecule type" value="Genomic_DNA"/>
</dbReference>
<reference evidence="1 2" key="1">
    <citation type="submission" date="2020-06" db="EMBL/GenBank/DDBJ databases">
        <title>Genome mining for natural products.</title>
        <authorList>
            <person name="Zhang B."/>
            <person name="Shi J."/>
            <person name="Ge H."/>
        </authorList>
    </citation>
    <scope>NUCLEOTIDE SEQUENCE [LARGE SCALE GENOMIC DNA]</scope>
    <source>
        <strain evidence="1 2">NA02069</strain>
    </source>
</reference>
<evidence type="ECO:0000313" key="2">
    <source>
        <dbReference type="Proteomes" id="UP000509418"/>
    </source>
</evidence>
<sequence length="275" mass="30834">MISMFDRRVTLRSTRNSIVANNRILVGDTFIVLPPALRVYSDTSEAGLPGDLGLSVERRVISDVNERAMINVDILERLLAGGRNSEQRGSTIRLAGLFTSFSSSRDTSGASDYDALMLRERELVSELIRCRYDVRILASLDIPMVLSSWGYDESRLQHRLFDLMEQLRRFSENYPNLQFTVDTHNRLAGQFIIGNSLLIHSLMTTAGVGYSMTAYETNPVEIENAIRTFDDAFEASLSLAHGIRKTMKLESVAGYTEALLRSRLEHAGVALDFTD</sequence>
<dbReference type="AlphaFoldDB" id="A0A7H8T1M4"/>
<protein>
    <submittedName>
        <fullName evidence="1">Uncharacterized protein</fullName>
    </submittedName>
</protein>
<dbReference type="Proteomes" id="UP000509418">
    <property type="component" value="Chromosome"/>
</dbReference>
<gene>
    <name evidence="1" type="ORF">HUT05_08195</name>
</gene>
<accession>A0A7H8T1M4</accession>
<evidence type="ECO:0000313" key="1">
    <source>
        <dbReference type="EMBL" id="QKZ17331.1"/>
    </source>
</evidence>
<keyword evidence="2" id="KW-1185">Reference proteome</keyword>
<name>A0A7H8T1M4_STRCX</name>
<proteinExistence type="predicted"/>
<organism evidence="1 2">
    <name type="scientific">Streptomyces chartreusis</name>
    <dbReference type="NCBI Taxonomy" id="1969"/>
    <lineage>
        <taxon>Bacteria</taxon>
        <taxon>Bacillati</taxon>
        <taxon>Actinomycetota</taxon>
        <taxon>Actinomycetes</taxon>
        <taxon>Kitasatosporales</taxon>
        <taxon>Streptomycetaceae</taxon>
        <taxon>Streptomyces</taxon>
    </lineage>
</organism>
<dbReference type="RefSeq" id="WP_163017074.1">
    <property type="nucleotide sequence ID" value="NZ_CBDRGH010000024.1"/>
</dbReference>